<keyword evidence="4" id="KW-0488">Methylation</keyword>
<evidence type="ECO:0000256" key="5">
    <source>
        <dbReference type="ARBA" id="ARBA00022519"/>
    </source>
</evidence>
<accession>A0ABX2G180</accession>
<evidence type="ECO:0000256" key="9">
    <source>
        <dbReference type="ARBA" id="ARBA00025772"/>
    </source>
</evidence>
<comment type="similarity">
    <text evidence="9">Belongs to the GSP H family.</text>
</comment>
<keyword evidence="14" id="KW-1185">Reference proteome</keyword>
<comment type="caution">
    <text evidence="13">The sequence shown here is derived from an EMBL/GenBank/DDBJ whole genome shotgun (WGS) entry which is preliminary data.</text>
</comment>
<keyword evidence="3" id="KW-1003">Cell membrane</keyword>
<protein>
    <recommendedName>
        <fullName evidence="2">Type II secretion system protein H</fullName>
    </recommendedName>
    <alternativeName>
        <fullName evidence="10">General secretion pathway protein H</fullName>
    </alternativeName>
</protein>
<evidence type="ECO:0000256" key="2">
    <source>
        <dbReference type="ARBA" id="ARBA00021549"/>
    </source>
</evidence>
<name>A0ABX2G180_9BURK</name>
<dbReference type="EMBL" id="JABSNM010000003">
    <property type="protein sequence ID" value="NRT55179.1"/>
    <property type="molecule type" value="Genomic_DNA"/>
</dbReference>
<dbReference type="InterPro" id="IPR022346">
    <property type="entry name" value="T2SS_GspH"/>
</dbReference>
<evidence type="ECO:0000256" key="3">
    <source>
        <dbReference type="ARBA" id="ARBA00022475"/>
    </source>
</evidence>
<keyword evidence="5" id="KW-0997">Cell inner membrane</keyword>
<evidence type="ECO:0000256" key="10">
    <source>
        <dbReference type="ARBA" id="ARBA00030775"/>
    </source>
</evidence>
<evidence type="ECO:0000313" key="14">
    <source>
        <dbReference type="Proteomes" id="UP001516061"/>
    </source>
</evidence>
<dbReference type="InterPro" id="IPR012902">
    <property type="entry name" value="N_methyl_site"/>
</dbReference>
<evidence type="ECO:0000259" key="12">
    <source>
        <dbReference type="Pfam" id="PF12019"/>
    </source>
</evidence>
<proteinExistence type="inferred from homology"/>
<evidence type="ECO:0000256" key="4">
    <source>
        <dbReference type="ARBA" id="ARBA00022481"/>
    </source>
</evidence>
<evidence type="ECO:0000256" key="1">
    <source>
        <dbReference type="ARBA" id="ARBA00004377"/>
    </source>
</evidence>
<dbReference type="SUPFAM" id="SSF54523">
    <property type="entry name" value="Pili subunits"/>
    <property type="match status" value="1"/>
</dbReference>
<evidence type="ECO:0000256" key="11">
    <source>
        <dbReference type="SAM" id="Phobius"/>
    </source>
</evidence>
<organism evidence="13 14">
    <name type="scientific">Sphaerotilus uruguayifluvii</name>
    <dbReference type="NCBI Taxonomy" id="2735897"/>
    <lineage>
        <taxon>Bacteria</taxon>
        <taxon>Pseudomonadati</taxon>
        <taxon>Pseudomonadota</taxon>
        <taxon>Betaproteobacteria</taxon>
        <taxon>Burkholderiales</taxon>
        <taxon>Sphaerotilaceae</taxon>
        <taxon>Sphaerotilus</taxon>
    </lineage>
</organism>
<dbReference type="RefSeq" id="WP_173804167.1">
    <property type="nucleotide sequence ID" value="NZ_JABSNM010000003.1"/>
</dbReference>
<keyword evidence="8 11" id="KW-0472">Membrane</keyword>
<keyword evidence="6 11" id="KW-0812">Transmembrane</keyword>
<evidence type="ECO:0000256" key="8">
    <source>
        <dbReference type="ARBA" id="ARBA00023136"/>
    </source>
</evidence>
<dbReference type="Gene3D" id="3.55.40.10">
    <property type="entry name" value="minor pseudopilin epsh domain"/>
    <property type="match status" value="1"/>
</dbReference>
<feature type="transmembrane region" description="Helical" evidence="11">
    <location>
        <begin position="21"/>
        <end position="48"/>
    </location>
</feature>
<sequence>MNLHVRPARRAVRAAGAGFSAIELMVSITVMAIALTMAVPGMVGFIAAQRAQTLAGDFVTSLGMARSEAIRTGRQVTLEALSGGSSGNEFAAGWALYLDSDGNGVLSAAERAASPNPLRLQAGPPVSLRLRASGGLQRIVVGSDGFLVPPASVTVEACPVAGGATGVRIEVPPSGIADVTRRITCTS</sequence>
<evidence type="ECO:0000256" key="6">
    <source>
        <dbReference type="ARBA" id="ARBA00022692"/>
    </source>
</evidence>
<dbReference type="NCBIfam" id="TIGR02532">
    <property type="entry name" value="IV_pilin_GFxxxE"/>
    <property type="match status" value="1"/>
</dbReference>
<keyword evidence="7 11" id="KW-1133">Transmembrane helix</keyword>
<evidence type="ECO:0000313" key="13">
    <source>
        <dbReference type="EMBL" id="NRT55179.1"/>
    </source>
</evidence>
<gene>
    <name evidence="13" type="ORF">HNQ01_000889</name>
</gene>
<dbReference type="Pfam" id="PF12019">
    <property type="entry name" value="GspH"/>
    <property type="match status" value="1"/>
</dbReference>
<reference evidence="13 14" key="1">
    <citation type="submission" date="2020-05" db="EMBL/GenBank/DDBJ databases">
        <title>Genomic Encyclopedia of Type Strains, Phase IV (KMG-V): Genome sequencing to study the core and pangenomes of soil and plant-associated prokaryotes.</title>
        <authorList>
            <person name="Whitman W."/>
        </authorList>
    </citation>
    <scope>NUCLEOTIDE SEQUENCE [LARGE SCALE GENOMIC DNA]</scope>
    <source>
        <strain evidence="13 14">C29</strain>
    </source>
</reference>
<dbReference type="Proteomes" id="UP001516061">
    <property type="component" value="Unassembled WGS sequence"/>
</dbReference>
<comment type="subcellular location">
    <subcellularLocation>
        <location evidence="1">Cell inner membrane</location>
        <topology evidence="1">Single-pass membrane protein</topology>
    </subcellularLocation>
</comment>
<dbReference type="InterPro" id="IPR045584">
    <property type="entry name" value="Pilin-like"/>
</dbReference>
<evidence type="ECO:0000256" key="7">
    <source>
        <dbReference type="ARBA" id="ARBA00022989"/>
    </source>
</evidence>
<feature type="domain" description="General secretion pathway GspH" evidence="12">
    <location>
        <begin position="55"/>
        <end position="175"/>
    </location>
</feature>